<evidence type="ECO:0000313" key="2">
    <source>
        <dbReference type="EMBL" id="QOY37664.1"/>
    </source>
</evidence>
<accession>A0A1S2L1D4</accession>
<keyword evidence="3" id="KW-1185">Reference proteome</keyword>
<proteinExistence type="predicted"/>
<evidence type="ECO:0000313" key="3">
    <source>
        <dbReference type="Proteomes" id="UP000180175"/>
    </source>
</evidence>
<reference evidence="2" key="4">
    <citation type="submission" date="2020-10" db="EMBL/GenBank/DDBJ databases">
        <authorList>
            <person name="Bassil N.M."/>
            <person name="Lloyd J.R."/>
        </authorList>
    </citation>
    <scope>NUCLEOTIDE SEQUENCE</scope>
    <source>
        <strain evidence="2">NB2006</strain>
    </source>
</reference>
<name>A0A1S2L1D4_9BACI</name>
<sequence>MLVSYENILVNQLFSSQLKKSSLCEKLQFMFSNGEKQARIVASIKKHGTYMGFCEKSGFLYRLDLAILLGDIVLQGTFALSKGTATLIDINEKEEKLLH</sequence>
<dbReference type="KEGG" id="aia:AWH56_008820"/>
<reference evidence="2 3" key="2">
    <citation type="journal article" date="2017" name="Genome Announc.">
        <title>Draft Genome Sequences of Four Alkaliphilic Bacteria Belonging to the Anaerobacillus Genus.</title>
        <authorList>
            <person name="Bassil N.M."/>
            <person name="Lloyd J.R."/>
        </authorList>
    </citation>
    <scope>NUCLEOTIDE SEQUENCE [LARGE SCALE GENOMIC DNA]</scope>
    <source>
        <strain evidence="2 3">NB2006</strain>
    </source>
</reference>
<gene>
    <name evidence="2" type="ORF">AWH56_008820</name>
    <name evidence="1" type="ORF">AWH56_21555</name>
</gene>
<protein>
    <submittedName>
        <fullName evidence="1">Uncharacterized protein</fullName>
    </submittedName>
</protein>
<reference evidence="1 3" key="1">
    <citation type="submission" date="2016-10" db="EMBL/GenBank/DDBJ databases">
        <title>Draft genome sequences of four alkaliphilic bacteria belonging to the Anaerobacillus genus.</title>
        <authorList>
            <person name="Bassil N.M."/>
            <person name="Lloyd J.R."/>
        </authorList>
    </citation>
    <scope>NUCLEOTIDE SEQUENCE [LARGE SCALE GENOMIC DNA]</scope>
    <source>
        <strain evidence="1 3">NB2006</strain>
    </source>
</reference>
<dbReference type="EMBL" id="CP063356">
    <property type="protein sequence ID" value="QOY37664.1"/>
    <property type="molecule type" value="Genomic_DNA"/>
</dbReference>
<reference evidence="2 3" key="3">
    <citation type="journal article" date="2019" name="Int. J. Syst. Evol. Microbiol.">
        <title>Anaerobacillus isosaccharinicus sp. nov., an alkaliphilic bacterium which degrades isosaccharinic acid.</title>
        <authorList>
            <person name="Bassil N.M."/>
            <person name="Lloyd J.R."/>
        </authorList>
    </citation>
    <scope>NUCLEOTIDE SEQUENCE [LARGE SCALE GENOMIC DNA]</scope>
    <source>
        <strain evidence="2 3">NB2006</strain>
    </source>
</reference>
<evidence type="ECO:0000313" key="1">
    <source>
        <dbReference type="EMBL" id="OIJ06171.1"/>
    </source>
</evidence>
<dbReference type="EMBL" id="LQXD01000186">
    <property type="protein sequence ID" value="OIJ06171.1"/>
    <property type="molecule type" value="Genomic_DNA"/>
</dbReference>
<dbReference type="RefSeq" id="WP_071318985.1">
    <property type="nucleotide sequence ID" value="NZ_CP063356.2"/>
</dbReference>
<dbReference type="Proteomes" id="UP000180175">
    <property type="component" value="Chromosome"/>
</dbReference>
<organism evidence="1 3">
    <name type="scientific">Anaerobacillus isosaccharinicus</name>
    <dbReference type="NCBI Taxonomy" id="1532552"/>
    <lineage>
        <taxon>Bacteria</taxon>
        <taxon>Bacillati</taxon>
        <taxon>Bacillota</taxon>
        <taxon>Bacilli</taxon>
        <taxon>Bacillales</taxon>
        <taxon>Bacillaceae</taxon>
        <taxon>Anaerobacillus</taxon>
    </lineage>
</organism>
<dbReference type="AlphaFoldDB" id="A0A1S2L1D4"/>